<dbReference type="PATRIC" id="fig|1300343.5.peg.2546"/>
<proteinExistence type="predicted"/>
<feature type="domain" description="Thioredoxin" evidence="1">
    <location>
        <begin position="9"/>
        <end position="165"/>
    </location>
</feature>
<sequence length="184" mass="20656">MSLTPSNMLPLGTKAPEFQLLDTVTNQLCSYHDIKGERGTVVMFICNHCPFVVHVVDEIVRIANDYRVLGFGFVAISSNDIVAYPQDGPEMMWANARKNSFTFPYLLDETQEVAKNYDAACTPDFFVFGPDDRLVYRGQLDNSRPGNGIPVNGRDLREALDNIFNSKPQATLQKPSMGCNIKWK</sequence>
<dbReference type="GO" id="GO:0016491">
    <property type="term" value="F:oxidoreductase activity"/>
    <property type="evidence" value="ECO:0007669"/>
    <property type="project" value="InterPro"/>
</dbReference>
<evidence type="ECO:0000259" key="1">
    <source>
        <dbReference type="PROSITE" id="PS51352"/>
    </source>
</evidence>
<dbReference type="Gene3D" id="3.40.30.10">
    <property type="entry name" value="Glutaredoxin"/>
    <property type="match status" value="1"/>
</dbReference>
<dbReference type="PROSITE" id="PS51352">
    <property type="entry name" value="THIOREDOXIN_2"/>
    <property type="match status" value="1"/>
</dbReference>
<gene>
    <name evidence="2" type="ORF">NV36_00115</name>
</gene>
<dbReference type="PANTHER" id="PTHR43640">
    <property type="entry name" value="OS07G0260300 PROTEIN"/>
    <property type="match status" value="1"/>
</dbReference>
<dbReference type="KEGG" id="ddo:I597_2519"/>
<reference evidence="2 3" key="1">
    <citation type="submission" date="2014-10" db="EMBL/GenBank/DDBJ databases">
        <title>Draft genome sequence of the proteorhodopsin-containing marine bacterium Dokdonia donghaensis.</title>
        <authorList>
            <person name="Gomez-Consarnau L."/>
            <person name="Gonzalez J.M."/>
            <person name="Riedel T."/>
            <person name="Jaenicke S."/>
            <person name="Wagner-Doebler I."/>
            <person name="Fuhrman J.A."/>
        </authorList>
    </citation>
    <scope>NUCLEOTIDE SEQUENCE [LARGE SCALE GENOMIC DNA]</scope>
    <source>
        <strain evidence="2 3">DSW-1</strain>
    </source>
</reference>
<name>A0A0A2GQ66_9FLAO</name>
<protein>
    <submittedName>
        <fullName evidence="2">Alkyl hydroperoxide reductase</fullName>
    </submittedName>
</protein>
<organism evidence="2 3">
    <name type="scientific">Dokdonia donghaensis DSW-1</name>
    <dbReference type="NCBI Taxonomy" id="1300343"/>
    <lineage>
        <taxon>Bacteria</taxon>
        <taxon>Pseudomonadati</taxon>
        <taxon>Bacteroidota</taxon>
        <taxon>Flavobacteriia</taxon>
        <taxon>Flavobacteriales</taxon>
        <taxon>Flavobacteriaceae</taxon>
        <taxon>Dokdonia</taxon>
    </lineage>
</organism>
<dbReference type="PANTHER" id="PTHR43640:SF1">
    <property type="entry name" value="THIOREDOXIN-DEPENDENT PEROXIREDOXIN"/>
    <property type="match status" value="1"/>
</dbReference>
<evidence type="ECO:0000313" key="3">
    <source>
        <dbReference type="Proteomes" id="UP000030140"/>
    </source>
</evidence>
<accession>A0A0A2GQ66</accession>
<dbReference type="InterPro" id="IPR047262">
    <property type="entry name" value="PRX-like1"/>
</dbReference>
<dbReference type="InterPro" id="IPR013766">
    <property type="entry name" value="Thioredoxin_domain"/>
</dbReference>
<dbReference type="OrthoDB" id="9809746at2"/>
<dbReference type="InterPro" id="IPR013740">
    <property type="entry name" value="Redoxin"/>
</dbReference>
<dbReference type="EMBL" id="JSAQ01000001">
    <property type="protein sequence ID" value="KGO05404.1"/>
    <property type="molecule type" value="Genomic_DNA"/>
</dbReference>
<dbReference type="CDD" id="cd02969">
    <property type="entry name" value="PRX_like1"/>
    <property type="match status" value="1"/>
</dbReference>
<dbReference type="Proteomes" id="UP000030140">
    <property type="component" value="Unassembled WGS sequence"/>
</dbReference>
<dbReference type="SUPFAM" id="SSF52833">
    <property type="entry name" value="Thioredoxin-like"/>
    <property type="match status" value="1"/>
</dbReference>
<keyword evidence="3" id="KW-1185">Reference proteome</keyword>
<dbReference type="Pfam" id="PF08534">
    <property type="entry name" value="Redoxin"/>
    <property type="match status" value="1"/>
</dbReference>
<dbReference type="InterPro" id="IPR036249">
    <property type="entry name" value="Thioredoxin-like_sf"/>
</dbReference>
<evidence type="ECO:0000313" key="2">
    <source>
        <dbReference type="EMBL" id="KGO05404.1"/>
    </source>
</evidence>
<comment type="caution">
    <text evidence="2">The sequence shown here is derived from an EMBL/GenBank/DDBJ whole genome shotgun (WGS) entry which is preliminary data.</text>
</comment>
<dbReference type="AlphaFoldDB" id="A0A0A2GQ66"/>
<dbReference type="RefSeq" id="WP_021778652.1">
    <property type="nucleotide sequence ID" value="NZ_CP015125.1"/>
</dbReference>